<name>A0AAV2MAH2_KNICA</name>
<accession>A0AAV2MAH2</accession>
<evidence type="ECO:0000313" key="3">
    <source>
        <dbReference type="Proteomes" id="UP001497482"/>
    </source>
</evidence>
<evidence type="ECO:0000313" key="2">
    <source>
        <dbReference type="EMBL" id="CAL1610250.1"/>
    </source>
</evidence>
<reference evidence="2 3" key="1">
    <citation type="submission" date="2024-04" db="EMBL/GenBank/DDBJ databases">
        <authorList>
            <person name="Waldvogel A.-M."/>
            <person name="Schoenle A."/>
        </authorList>
    </citation>
    <scope>NUCLEOTIDE SEQUENCE [LARGE SCALE GENOMIC DNA]</scope>
</reference>
<dbReference type="EMBL" id="OZ035829">
    <property type="protein sequence ID" value="CAL1610250.1"/>
    <property type="molecule type" value="Genomic_DNA"/>
</dbReference>
<dbReference type="Proteomes" id="UP001497482">
    <property type="component" value="Chromosome 7"/>
</dbReference>
<gene>
    <name evidence="2" type="ORF">KC01_LOCUS36902</name>
</gene>
<evidence type="ECO:0000256" key="1">
    <source>
        <dbReference type="SAM" id="MobiDB-lite"/>
    </source>
</evidence>
<keyword evidence="3" id="KW-1185">Reference proteome</keyword>
<dbReference type="AlphaFoldDB" id="A0AAV2MAH2"/>
<sequence length="99" mass="11015">MLAAAMAYSRREDEENGVRFMRGLDKGAERASITPCPRNHYREQAAVHTTHPTPRPQGSGVSAGPMDYSTQTPPLTLALSSRPTFAASWVLEWHPFDFK</sequence>
<protein>
    <submittedName>
        <fullName evidence="2">Uncharacterized protein</fullName>
    </submittedName>
</protein>
<proteinExistence type="predicted"/>
<organism evidence="2 3">
    <name type="scientific">Knipowitschia caucasica</name>
    <name type="common">Caucasian dwarf goby</name>
    <name type="synonym">Pomatoschistus caucasicus</name>
    <dbReference type="NCBI Taxonomy" id="637954"/>
    <lineage>
        <taxon>Eukaryota</taxon>
        <taxon>Metazoa</taxon>
        <taxon>Chordata</taxon>
        <taxon>Craniata</taxon>
        <taxon>Vertebrata</taxon>
        <taxon>Euteleostomi</taxon>
        <taxon>Actinopterygii</taxon>
        <taxon>Neopterygii</taxon>
        <taxon>Teleostei</taxon>
        <taxon>Neoteleostei</taxon>
        <taxon>Acanthomorphata</taxon>
        <taxon>Gobiaria</taxon>
        <taxon>Gobiiformes</taxon>
        <taxon>Gobioidei</taxon>
        <taxon>Gobiidae</taxon>
        <taxon>Gobiinae</taxon>
        <taxon>Knipowitschia</taxon>
    </lineage>
</organism>
<feature type="region of interest" description="Disordered" evidence="1">
    <location>
        <begin position="44"/>
        <end position="69"/>
    </location>
</feature>